<keyword evidence="3" id="KW-0274">FAD</keyword>
<organism evidence="7 8">
    <name type="scientific">Nocardiopsis alborubida</name>
    <dbReference type="NCBI Taxonomy" id="146802"/>
    <lineage>
        <taxon>Bacteria</taxon>
        <taxon>Bacillati</taxon>
        <taxon>Actinomycetota</taxon>
        <taxon>Actinomycetes</taxon>
        <taxon>Streptosporangiales</taxon>
        <taxon>Nocardiopsidaceae</taxon>
        <taxon>Nocardiopsis</taxon>
    </lineage>
</organism>
<name>A0A7X6MAY8_9ACTN</name>
<dbReference type="Gene3D" id="3.50.50.100">
    <property type="match status" value="1"/>
</dbReference>
<dbReference type="RefSeq" id="WP_061078967.1">
    <property type="nucleotide sequence ID" value="NZ_JAAXPG010000008.1"/>
</dbReference>
<dbReference type="EMBL" id="JAAXPG010000008">
    <property type="protein sequence ID" value="NKY98058.1"/>
    <property type="molecule type" value="Genomic_DNA"/>
</dbReference>
<dbReference type="InterPro" id="IPR045024">
    <property type="entry name" value="NDH-2"/>
</dbReference>
<proteinExistence type="inferred from homology"/>
<evidence type="ECO:0000256" key="2">
    <source>
        <dbReference type="ARBA" id="ARBA00022630"/>
    </source>
</evidence>
<evidence type="ECO:0000256" key="5">
    <source>
        <dbReference type="ARBA" id="ARBA00023027"/>
    </source>
</evidence>
<feature type="domain" description="FAD/NAD(P)-binding" evidence="6">
    <location>
        <begin position="5"/>
        <end position="328"/>
    </location>
</feature>
<evidence type="ECO:0000313" key="7">
    <source>
        <dbReference type="EMBL" id="NKY98058.1"/>
    </source>
</evidence>
<dbReference type="Pfam" id="PF07992">
    <property type="entry name" value="Pyr_redox_2"/>
    <property type="match status" value="1"/>
</dbReference>
<keyword evidence="2" id="KW-0285">Flavoprotein</keyword>
<gene>
    <name evidence="7" type="ORF">HGB44_10365</name>
</gene>
<dbReference type="PANTHER" id="PTHR43706">
    <property type="entry name" value="NADH DEHYDROGENASE"/>
    <property type="match status" value="1"/>
</dbReference>
<sequence length="458" mass="49600">MSRPRIVVVGAGFGGLHTLRHLERRIPAGAADIALVAPHDYMLYSPLLPQVASGLLTPQSVAMSVHRLTRQTRFVPGHAVGVDPGDRVVVVRRPTGELAPVRYDRLVLAPGGVTRAFDIPGLAEHAYGAKTLAEAVLLRDHVLAQLELANDSRDPAEREERCRFIVVGGGYTGVETAASLMRLCQEAAKRYPDLRSVIRWHLVDIAPKVLPELGDRLGRKALDLMRSIGIEVKLKVSVREVTDDKVVLTDGRALPCRTLIWTAGVSPSPLMGTLDKPTQKGRLEVGADLRVPGLDDVFAVGDAAAVPNLSHEDSDYCPPTAQYATRQAATVAENVVSSILGRPMKEFRHRDMGLVVDLSGNDALARVMQMELSGLPALGVTRGYHLMAVPSPTARARILANWGIREFTGGDTSRLGFADGGRPSSFVANESVDYLDAESSRREGARLLENLHARYGEH</sequence>
<dbReference type="AlphaFoldDB" id="A0A7X6MAY8"/>
<comment type="similarity">
    <text evidence="1">Belongs to the NADH dehydrogenase family.</text>
</comment>
<keyword evidence="5" id="KW-0520">NAD</keyword>
<evidence type="ECO:0000256" key="4">
    <source>
        <dbReference type="ARBA" id="ARBA00023002"/>
    </source>
</evidence>
<evidence type="ECO:0000256" key="3">
    <source>
        <dbReference type="ARBA" id="ARBA00022827"/>
    </source>
</evidence>
<dbReference type="InterPro" id="IPR036188">
    <property type="entry name" value="FAD/NAD-bd_sf"/>
</dbReference>
<protein>
    <submittedName>
        <fullName evidence="7">NAD(P)/FAD-dependent oxidoreductase</fullName>
    </submittedName>
</protein>
<evidence type="ECO:0000259" key="6">
    <source>
        <dbReference type="Pfam" id="PF07992"/>
    </source>
</evidence>
<keyword evidence="4" id="KW-0560">Oxidoreductase</keyword>
<evidence type="ECO:0000313" key="8">
    <source>
        <dbReference type="Proteomes" id="UP000553209"/>
    </source>
</evidence>
<accession>A0A7X6MAY8</accession>
<keyword evidence="8" id="KW-1185">Reference proteome</keyword>
<dbReference type="GO" id="GO:0003954">
    <property type="term" value="F:NADH dehydrogenase activity"/>
    <property type="evidence" value="ECO:0007669"/>
    <property type="project" value="InterPro"/>
</dbReference>
<evidence type="ECO:0000256" key="1">
    <source>
        <dbReference type="ARBA" id="ARBA00005272"/>
    </source>
</evidence>
<dbReference type="InterPro" id="IPR023753">
    <property type="entry name" value="FAD/NAD-binding_dom"/>
</dbReference>
<comment type="caution">
    <text evidence="7">The sequence shown here is derived from an EMBL/GenBank/DDBJ whole genome shotgun (WGS) entry which is preliminary data.</text>
</comment>
<dbReference type="SUPFAM" id="SSF51905">
    <property type="entry name" value="FAD/NAD(P)-binding domain"/>
    <property type="match status" value="1"/>
</dbReference>
<dbReference type="Proteomes" id="UP000553209">
    <property type="component" value="Unassembled WGS sequence"/>
</dbReference>
<dbReference type="PRINTS" id="PR00411">
    <property type="entry name" value="PNDRDTASEI"/>
</dbReference>
<dbReference type="PRINTS" id="PR00368">
    <property type="entry name" value="FADPNR"/>
</dbReference>
<dbReference type="PANTHER" id="PTHR43706:SF45">
    <property type="entry name" value="NADH DEHYDROGENASE-LIKE PROTEIN RV1812C"/>
    <property type="match status" value="1"/>
</dbReference>
<reference evidence="7 8" key="1">
    <citation type="submission" date="2020-04" db="EMBL/GenBank/DDBJ databases">
        <title>MicrobeNet Type strains.</title>
        <authorList>
            <person name="Nicholson A.C."/>
        </authorList>
    </citation>
    <scope>NUCLEOTIDE SEQUENCE [LARGE SCALE GENOMIC DNA]</scope>
    <source>
        <strain evidence="7 8">ATCC 23612</strain>
    </source>
</reference>